<dbReference type="Proteomes" id="UP001149142">
    <property type="component" value="Unassembled WGS sequence"/>
</dbReference>
<name>A0ABT4RWK6_9FLAO</name>
<dbReference type="RefSeq" id="WP_270004843.1">
    <property type="nucleotide sequence ID" value="NZ_JAPFGC010000001.1"/>
</dbReference>
<protein>
    <submittedName>
        <fullName evidence="1">Uncharacterized protein</fullName>
    </submittedName>
</protein>
<evidence type="ECO:0000313" key="2">
    <source>
        <dbReference type="Proteomes" id="UP001149142"/>
    </source>
</evidence>
<organism evidence="1 2">
    <name type="scientific">Mesoflavibacter profundi</name>
    <dbReference type="NCBI Taxonomy" id="2708110"/>
    <lineage>
        <taxon>Bacteria</taxon>
        <taxon>Pseudomonadati</taxon>
        <taxon>Bacteroidota</taxon>
        <taxon>Flavobacteriia</taxon>
        <taxon>Flavobacteriales</taxon>
        <taxon>Flavobacteriaceae</taxon>
        <taxon>Mesoflavibacter</taxon>
    </lineage>
</organism>
<accession>A0ABT4RWK6</accession>
<proteinExistence type="predicted"/>
<evidence type="ECO:0000313" key="1">
    <source>
        <dbReference type="EMBL" id="MDA0175911.1"/>
    </source>
</evidence>
<dbReference type="EMBL" id="JAPFGC010000001">
    <property type="protein sequence ID" value="MDA0175911.1"/>
    <property type="molecule type" value="Genomic_DNA"/>
</dbReference>
<keyword evidence="2" id="KW-1185">Reference proteome</keyword>
<gene>
    <name evidence="1" type="ORF">OOZ35_00225</name>
</gene>
<sequence>MTVQQWLNNNGTYADGLKLYEAFKNHNKNLLRNLKRKKSPVNLQKLIYELEKLDSKPQPTPKIKVKRVVVNAAPTQEQIVEQEVESYTKKQSVWFHQLPEALHPTLLEANHTFKEKCMLKVHLNNQPIDAVDACNQIQIQINKLTKANTLAWSKIDYYLKFRQLPQPPKDPLEDLTGAQLIRKEQNTYSSISRLNKRIATNTEKLKTAKDKKTINKLNRSIELAKSSLLTKEELLQNIKCYINGEKP</sequence>
<reference evidence="1" key="1">
    <citation type="submission" date="2022-11" db="EMBL/GenBank/DDBJ databases">
        <title>Refractory cell wall polysaccharides provide important carbon source for microbial heterotrophs in the hadal ocean.</title>
        <authorList>
            <person name="Zhu X."/>
        </authorList>
    </citation>
    <scope>NUCLEOTIDE SEQUENCE</scope>
    <source>
        <strain evidence="1">MTRN7</strain>
    </source>
</reference>
<comment type="caution">
    <text evidence="1">The sequence shown here is derived from an EMBL/GenBank/DDBJ whole genome shotgun (WGS) entry which is preliminary data.</text>
</comment>